<gene>
    <name evidence="5" type="ORF">ACFSB2_01055</name>
</gene>
<name>A0ABW4JCX0_9BACL</name>
<keyword evidence="6" id="KW-1185">Reference proteome</keyword>
<keyword evidence="4" id="KW-0812">Transmembrane</keyword>
<organism evidence="5 6">
    <name type="scientific">Alicyclobacillus fodiniaquatilis</name>
    <dbReference type="NCBI Taxonomy" id="1661150"/>
    <lineage>
        <taxon>Bacteria</taxon>
        <taxon>Bacillati</taxon>
        <taxon>Bacillota</taxon>
        <taxon>Bacilli</taxon>
        <taxon>Bacillales</taxon>
        <taxon>Alicyclobacillaceae</taxon>
        <taxon>Alicyclobacillus</taxon>
    </lineage>
</organism>
<evidence type="ECO:0000256" key="3">
    <source>
        <dbReference type="SAM" id="MobiDB-lite"/>
    </source>
</evidence>
<proteinExistence type="inferred from homology"/>
<dbReference type="PANTHER" id="PTHR22550">
    <property type="entry name" value="SPORE GERMINATION PROTEIN"/>
    <property type="match status" value="1"/>
</dbReference>
<evidence type="ECO:0000256" key="1">
    <source>
        <dbReference type="ARBA" id="ARBA00005278"/>
    </source>
</evidence>
<feature type="transmembrane region" description="Helical" evidence="4">
    <location>
        <begin position="310"/>
        <end position="328"/>
    </location>
</feature>
<evidence type="ECO:0000313" key="5">
    <source>
        <dbReference type="EMBL" id="MFD1673310.1"/>
    </source>
</evidence>
<dbReference type="PANTHER" id="PTHR22550:SF5">
    <property type="entry name" value="LEUCINE ZIPPER PROTEIN 4"/>
    <property type="match status" value="1"/>
</dbReference>
<comment type="caution">
    <text evidence="5">The sequence shown here is derived from an EMBL/GenBank/DDBJ whole genome shotgun (WGS) entry which is preliminary data.</text>
</comment>
<comment type="similarity">
    <text evidence="1">Belongs to the GerABKA family.</text>
</comment>
<feature type="transmembrane region" description="Helical" evidence="4">
    <location>
        <begin position="378"/>
        <end position="398"/>
    </location>
</feature>
<accession>A0ABW4JCX0</accession>
<dbReference type="PIRSF" id="PIRSF005690">
    <property type="entry name" value="GerBA"/>
    <property type="match status" value="1"/>
</dbReference>
<dbReference type="InterPro" id="IPR004995">
    <property type="entry name" value="Spore_Ger"/>
</dbReference>
<dbReference type="Proteomes" id="UP001597079">
    <property type="component" value="Unassembled WGS sequence"/>
</dbReference>
<keyword evidence="4" id="KW-1133">Transmembrane helix</keyword>
<evidence type="ECO:0000313" key="6">
    <source>
        <dbReference type="Proteomes" id="UP001597079"/>
    </source>
</evidence>
<feature type="region of interest" description="Disordered" evidence="3">
    <location>
        <begin position="498"/>
        <end position="519"/>
    </location>
</feature>
<dbReference type="InterPro" id="IPR050768">
    <property type="entry name" value="UPF0353/GerABKA_families"/>
</dbReference>
<reference evidence="6" key="1">
    <citation type="journal article" date="2019" name="Int. J. Syst. Evol. Microbiol.">
        <title>The Global Catalogue of Microorganisms (GCM) 10K type strain sequencing project: providing services to taxonomists for standard genome sequencing and annotation.</title>
        <authorList>
            <consortium name="The Broad Institute Genomics Platform"/>
            <consortium name="The Broad Institute Genome Sequencing Center for Infectious Disease"/>
            <person name="Wu L."/>
            <person name="Ma J."/>
        </authorList>
    </citation>
    <scope>NUCLEOTIDE SEQUENCE [LARGE SCALE GENOMIC DNA]</scope>
    <source>
        <strain evidence="6">CGMCC 1.12286</strain>
    </source>
</reference>
<dbReference type="RefSeq" id="WP_377940671.1">
    <property type="nucleotide sequence ID" value="NZ_JBHUCX010000004.1"/>
</dbReference>
<feature type="transmembrane region" description="Helical" evidence="4">
    <location>
        <begin position="435"/>
        <end position="457"/>
    </location>
</feature>
<evidence type="ECO:0000256" key="2">
    <source>
        <dbReference type="ARBA" id="ARBA00023136"/>
    </source>
</evidence>
<keyword evidence="2 4" id="KW-0472">Membrane</keyword>
<protein>
    <submittedName>
        <fullName evidence="5">Spore germination protein</fullName>
    </submittedName>
</protein>
<dbReference type="EMBL" id="JBHUCX010000004">
    <property type="protein sequence ID" value="MFD1673310.1"/>
    <property type="molecule type" value="Genomic_DNA"/>
</dbReference>
<evidence type="ECO:0000256" key="4">
    <source>
        <dbReference type="SAM" id="Phobius"/>
    </source>
</evidence>
<feature type="transmembrane region" description="Helical" evidence="4">
    <location>
        <begin position="404"/>
        <end position="423"/>
    </location>
</feature>
<sequence>MSASQRFRRQNRRKNREMVAWQDCETTQDKLHLDVHANEAELKQQWANCDDFVCTFRNIHQRHLMFVTIGTLVDDAIFHSVLESLHEIDAPLSSIEQMQSLINVGKCDLIDDFHQVNQALCDGWILIFVHDEPQAIAIETQNLPQRAIEKPELEPTILGPQQAFIETLATNIALVRARLKSQRLKVVFLTVGTVSQTKAALTYIEGIAKPTLIEEVITRFKSIELDAVLDSNYVIELVRDAPRSLFPTIQSTERPDRTAASLLRGQFAILVDGSPGAIVAPVGLFDFFETPEDLYTSYLLSFPIRLLRHFNFWLSLLGPSLYIALLTFQQEMLPTRLLLALQQTHEGIPFPTIIEAAFMEMTFESLREAGIRLPRTVGQSVSIVGALVIGDAAVNAGIVSPGMVIVVAATGIASFSIPSYNLAFATRVLRFPCMFAAGMFGLYGVSIFMLMLFVHLLSIRSFGVPYISMLSSQRFSSWKRVIFRGPMWANVPRSQLNEPLDKKRSSNVRPSPSRGKSRG</sequence>
<dbReference type="Pfam" id="PF03323">
    <property type="entry name" value="GerA"/>
    <property type="match status" value="1"/>
</dbReference>